<evidence type="ECO:0000313" key="2">
    <source>
        <dbReference type="EMBL" id="KAH6688916.1"/>
    </source>
</evidence>
<dbReference type="AlphaFoldDB" id="A0A9P8VEQ3"/>
<dbReference type="EMBL" id="JAGSXJ010000008">
    <property type="protein sequence ID" value="KAH6688916.1"/>
    <property type="molecule type" value="Genomic_DNA"/>
</dbReference>
<proteinExistence type="predicted"/>
<reference evidence="2" key="1">
    <citation type="journal article" date="2021" name="Nat. Commun.">
        <title>Genetic determinants of endophytism in the Arabidopsis root mycobiome.</title>
        <authorList>
            <person name="Mesny F."/>
            <person name="Miyauchi S."/>
            <person name="Thiergart T."/>
            <person name="Pickel B."/>
            <person name="Atanasova L."/>
            <person name="Karlsson M."/>
            <person name="Huettel B."/>
            <person name="Barry K.W."/>
            <person name="Haridas S."/>
            <person name="Chen C."/>
            <person name="Bauer D."/>
            <person name="Andreopoulos W."/>
            <person name="Pangilinan J."/>
            <person name="LaButti K."/>
            <person name="Riley R."/>
            <person name="Lipzen A."/>
            <person name="Clum A."/>
            <person name="Drula E."/>
            <person name="Henrissat B."/>
            <person name="Kohler A."/>
            <person name="Grigoriev I.V."/>
            <person name="Martin F.M."/>
            <person name="Hacquard S."/>
        </authorList>
    </citation>
    <scope>NUCLEOTIDE SEQUENCE</scope>
    <source>
        <strain evidence="2">MPI-SDFR-AT-0117</strain>
    </source>
</reference>
<name>A0A9P8VEQ3_9PEZI</name>
<feature type="region of interest" description="Disordered" evidence="1">
    <location>
        <begin position="194"/>
        <end position="255"/>
    </location>
</feature>
<dbReference type="Proteomes" id="UP000770015">
    <property type="component" value="Unassembled WGS sequence"/>
</dbReference>
<protein>
    <submittedName>
        <fullName evidence="2">Uncharacterized protein</fullName>
    </submittedName>
</protein>
<evidence type="ECO:0000256" key="1">
    <source>
        <dbReference type="SAM" id="MobiDB-lite"/>
    </source>
</evidence>
<keyword evidence="3" id="KW-1185">Reference proteome</keyword>
<gene>
    <name evidence="2" type="ORF">F5X68DRAFT_75760</name>
</gene>
<feature type="compositionally biased region" description="Polar residues" evidence="1">
    <location>
        <begin position="212"/>
        <end position="225"/>
    </location>
</feature>
<sequence>MRRNATLRNARRNLQLFSGPQPRRCSSLLATHGARHAFTRPLFLAYYRGMHYRPNIATKLDLQYTIRRGHRGTSLPPDPDARRFFTTIWPAPPLQPRLLCYKCLPTTRLLTDFWTTNRNARNRWRVTSSRRPGRVMVSCSASPKTWDRTRAHSRNLNNKGLFFTPGRRPPPPCLVLPCPESLACPVHTGRANRPAPEISDVKPPVEKRKQCRQGTTNQGMENKNPSEVLRLPHNRLLGNPPWHPSVCAEARPVRP</sequence>
<feature type="compositionally biased region" description="Basic and acidic residues" evidence="1">
    <location>
        <begin position="199"/>
        <end position="208"/>
    </location>
</feature>
<evidence type="ECO:0000313" key="3">
    <source>
        <dbReference type="Proteomes" id="UP000770015"/>
    </source>
</evidence>
<comment type="caution">
    <text evidence="2">The sequence shown here is derived from an EMBL/GenBank/DDBJ whole genome shotgun (WGS) entry which is preliminary data.</text>
</comment>
<accession>A0A9P8VEQ3</accession>
<organism evidence="2 3">
    <name type="scientific">Plectosphaerella plurivora</name>
    <dbReference type="NCBI Taxonomy" id="936078"/>
    <lineage>
        <taxon>Eukaryota</taxon>
        <taxon>Fungi</taxon>
        <taxon>Dikarya</taxon>
        <taxon>Ascomycota</taxon>
        <taxon>Pezizomycotina</taxon>
        <taxon>Sordariomycetes</taxon>
        <taxon>Hypocreomycetidae</taxon>
        <taxon>Glomerellales</taxon>
        <taxon>Plectosphaerellaceae</taxon>
        <taxon>Plectosphaerella</taxon>
    </lineage>
</organism>